<sequence>MISDGAGAGWYAVRRAPLSAHGLEHGLSDVRCGADLVELNHHLEAELRLEKQMWEHAPLRRAS</sequence>
<organism evidence="1 2">
    <name type="scientific">Streptosporangium fragile</name>
    <dbReference type="NCBI Taxonomy" id="46186"/>
    <lineage>
        <taxon>Bacteria</taxon>
        <taxon>Bacillati</taxon>
        <taxon>Actinomycetota</taxon>
        <taxon>Actinomycetes</taxon>
        <taxon>Streptosporangiales</taxon>
        <taxon>Streptosporangiaceae</taxon>
        <taxon>Streptosporangium</taxon>
    </lineage>
</organism>
<protein>
    <submittedName>
        <fullName evidence="1">Uncharacterized protein</fullName>
    </submittedName>
</protein>
<accession>A0ABN3VV51</accession>
<evidence type="ECO:0000313" key="1">
    <source>
        <dbReference type="EMBL" id="GAA2863348.1"/>
    </source>
</evidence>
<dbReference type="Proteomes" id="UP001500831">
    <property type="component" value="Unassembled WGS sequence"/>
</dbReference>
<name>A0ABN3VV51_9ACTN</name>
<dbReference type="EMBL" id="BAAAVI010000013">
    <property type="protein sequence ID" value="GAA2863348.1"/>
    <property type="molecule type" value="Genomic_DNA"/>
</dbReference>
<gene>
    <name evidence="1" type="ORF">GCM10010517_22380</name>
</gene>
<evidence type="ECO:0000313" key="2">
    <source>
        <dbReference type="Proteomes" id="UP001500831"/>
    </source>
</evidence>
<reference evidence="1 2" key="1">
    <citation type="journal article" date="2019" name="Int. J. Syst. Evol. Microbiol.">
        <title>The Global Catalogue of Microorganisms (GCM) 10K type strain sequencing project: providing services to taxonomists for standard genome sequencing and annotation.</title>
        <authorList>
            <consortium name="The Broad Institute Genomics Platform"/>
            <consortium name="The Broad Institute Genome Sequencing Center for Infectious Disease"/>
            <person name="Wu L."/>
            <person name="Ma J."/>
        </authorList>
    </citation>
    <scope>NUCLEOTIDE SEQUENCE [LARGE SCALE GENOMIC DNA]</scope>
    <source>
        <strain evidence="1 2">JCM 6242</strain>
    </source>
</reference>
<comment type="caution">
    <text evidence="1">The sequence shown here is derived from an EMBL/GenBank/DDBJ whole genome shotgun (WGS) entry which is preliminary data.</text>
</comment>
<proteinExistence type="predicted"/>
<keyword evidence="2" id="KW-1185">Reference proteome</keyword>